<evidence type="ECO:0000313" key="1">
    <source>
        <dbReference type="Proteomes" id="UP000887574"/>
    </source>
</evidence>
<proteinExistence type="predicted"/>
<keyword evidence="1" id="KW-1185">Reference proteome</keyword>
<dbReference type="WBParaSite" id="jg8075">
    <property type="protein sequence ID" value="jg8075"/>
    <property type="gene ID" value="jg8075"/>
</dbReference>
<reference evidence="2" key="1">
    <citation type="submission" date="2022-11" db="UniProtKB">
        <authorList>
            <consortium name="WormBaseParasite"/>
        </authorList>
    </citation>
    <scope>IDENTIFICATION</scope>
</reference>
<name>A0A915ENC2_9BILA</name>
<dbReference type="Proteomes" id="UP000887574">
    <property type="component" value="Unplaced"/>
</dbReference>
<dbReference type="AlphaFoldDB" id="A0A915ENC2"/>
<organism evidence="1 2">
    <name type="scientific">Ditylenchus dipsaci</name>
    <dbReference type="NCBI Taxonomy" id="166011"/>
    <lineage>
        <taxon>Eukaryota</taxon>
        <taxon>Metazoa</taxon>
        <taxon>Ecdysozoa</taxon>
        <taxon>Nematoda</taxon>
        <taxon>Chromadorea</taxon>
        <taxon>Rhabditida</taxon>
        <taxon>Tylenchina</taxon>
        <taxon>Tylenchomorpha</taxon>
        <taxon>Sphaerularioidea</taxon>
        <taxon>Anguinidae</taxon>
        <taxon>Anguininae</taxon>
        <taxon>Ditylenchus</taxon>
    </lineage>
</organism>
<sequence length="100" mass="11690">MDLEYQADVDPSWGCLKEAQVWWPYKKGFLRSHNTVPADAPINSSVELRWKMEVGEKMCDPESFAHFLVSAKLLHKDFEAILKDVEWLQTNWKPDVILNQ</sequence>
<accession>A0A915ENC2</accession>
<protein>
    <submittedName>
        <fullName evidence="2">Uncharacterized protein</fullName>
    </submittedName>
</protein>
<evidence type="ECO:0000313" key="2">
    <source>
        <dbReference type="WBParaSite" id="jg8075"/>
    </source>
</evidence>